<dbReference type="EMBL" id="AP014854">
    <property type="protein sequence ID" value="BAR98859.1"/>
    <property type="molecule type" value="Genomic_DNA"/>
</dbReference>
<protein>
    <submittedName>
        <fullName evidence="1">Uncharacterized protein</fullName>
    </submittedName>
</protein>
<evidence type="ECO:0000313" key="1">
    <source>
        <dbReference type="EMBL" id="BAR98859.1"/>
    </source>
</evidence>
<gene>
    <name evidence="1" type="ORF">BV133_1266</name>
</gene>
<reference evidence="1" key="1">
    <citation type="journal article" date="2015" name="Genome Announc.">
        <title>Complete Genome Sequence of the Bacteriochlorophyll b-Producing Photosynthetic Bacterium Blastochloris viridis.</title>
        <authorList>
            <person name="Tsukatani Y."/>
            <person name="Hirose Y."/>
            <person name="Harada J."/>
            <person name="Misawa N."/>
            <person name="Mori K."/>
            <person name="Inoue K."/>
            <person name="Tamiaki H."/>
        </authorList>
    </citation>
    <scope>NUCLEOTIDE SEQUENCE [LARGE SCALE GENOMIC DNA]</scope>
    <source>
        <strain evidence="1">DSM 133</strain>
    </source>
</reference>
<proteinExistence type="predicted"/>
<name>A0A182D099_BLAVI</name>
<sequence length="54" mass="5825">MTRKNLTSATAMPGRSAVVPAAAGFLKANQYGFSRPQHKSGIQLLAVRAARRNR</sequence>
<organism evidence="1">
    <name type="scientific">Blastochloris viridis</name>
    <name type="common">Rhodopseudomonas viridis</name>
    <dbReference type="NCBI Taxonomy" id="1079"/>
    <lineage>
        <taxon>Bacteria</taxon>
        <taxon>Pseudomonadati</taxon>
        <taxon>Pseudomonadota</taxon>
        <taxon>Alphaproteobacteria</taxon>
        <taxon>Hyphomicrobiales</taxon>
        <taxon>Blastochloridaceae</taxon>
        <taxon>Blastochloris</taxon>
    </lineage>
</organism>
<dbReference type="AlphaFoldDB" id="A0A182D099"/>
<accession>A0A182D099</accession>